<dbReference type="SMART" id="SM00507">
    <property type="entry name" value="HNHc"/>
    <property type="match status" value="1"/>
</dbReference>
<accession>A0A7X3LFU3</accession>
<organism evidence="2 3">
    <name type="scientific">Paenibacillus dendrobii</name>
    <dbReference type="NCBI Taxonomy" id="2691084"/>
    <lineage>
        <taxon>Bacteria</taxon>
        <taxon>Bacillati</taxon>
        <taxon>Bacillota</taxon>
        <taxon>Bacilli</taxon>
        <taxon>Bacillales</taxon>
        <taxon>Paenibacillaceae</taxon>
        <taxon>Paenibacillus</taxon>
    </lineage>
</organism>
<dbReference type="Pfam" id="PF01844">
    <property type="entry name" value="HNH"/>
    <property type="match status" value="1"/>
</dbReference>
<evidence type="ECO:0000259" key="1">
    <source>
        <dbReference type="SMART" id="SM00507"/>
    </source>
</evidence>
<dbReference type="EMBL" id="WUBI01000001">
    <property type="protein sequence ID" value="MWV43402.1"/>
    <property type="molecule type" value="Genomic_DNA"/>
</dbReference>
<dbReference type="GO" id="GO:0003676">
    <property type="term" value="F:nucleic acid binding"/>
    <property type="evidence" value="ECO:0007669"/>
    <property type="project" value="InterPro"/>
</dbReference>
<proteinExistence type="predicted"/>
<feature type="domain" description="HNH nuclease" evidence="1">
    <location>
        <begin position="65"/>
        <end position="113"/>
    </location>
</feature>
<reference evidence="2 3" key="1">
    <citation type="submission" date="2019-12" db="EMBL/GenBank/DDBJ databases">
        <title>Paenibacillus sp. nov., an endophytic bacterium isolated from the stem of Dendrobium.</title>
        <authorList>
            <person name="Zhao R."/>
        </authorList>
    </citation>
    <scope>NUCLEOTIDE SEQUENCE [LARGE SCALE GENOMIC DNA]</scope>
    <source>
        <strain evidence="2 3">HJL G12</strain>
    </source>
</reference>
<gene>
    <name evidence="2" type="ORF">GRF59_07125</name>
</gene>
<comment type="caution">
    <text evidence="2">The sequence shown here is derived from an EMBL/GenBank/DDBJ whole genome shotgun (WGS) entry which is preliminary data.</text>
</comment>
<dbReference type="RefSeq" id="WP_160496911.1">
    <property type="nucleotide sequence ID" value="NZ_WUBI01000001.1"/>
</dbReference>
<dbReference type="CDD" id="cd00085">
    <property type="entry name" value="HNHc"/>
    <property type="match status" value="1"/>
</dbReference>
<dbReference type="Gene3D" id="1.10.30.50">
    <property type="match status" value="1"/>
</dbReference>
<keyword evidence="3" id="KW-1185">Reference proteome</keyword>
<evidence type="ECO:0000313" key="3">
    <source>
        <dbReference type="Proteomes" id="UP000460318"/>
    </source>
</evidence>
<dbReference type="AlphaFoldDB" id="A0A7X3LFU3"/>
<dbReference type="GO" id="GO:0008270">
    <property type="term" value="F:zinc ion binding"/>
    <property type="evidence" value="ECO:0007669"/>
    <property type="project" value="InterPro"/>
</dbReference>
<name>A0A7X3LFU3_9BACL</name>
<sequence length="382" mass="44337">MNSTVRALMQRGISDDFAKKIVSNGYSLEKLKQMKVEELLELGFSQESAEIINKEKRPPIPSKTLNKVLYESRYSCCICKKSKGIIVHHIEPWEESKSHDEDNLVVLCLEHHGEAHTRHELSINLTKQRIIHAKSQWNNEVKQMNKNVVIDLPKPMFSFFDYFNINRLFELFDQKDINLWELSYYDYLLDAGFINKDGSFKPILKWNVSSSDIKYYWIGFFEGGYINRFIKDGFQRLLQTLEPVILNDIWNKSKIEALITPGTFFIIQGAFYFKNVSGRAEGIGQQTKGYRRANGIRIEFEFDSWYCNSSSSKSHLSSRSVVTAYCVSRSITRSRNELIIYCTVLAIGNGFENIINGRSFLSNYVFENEELEEDDFDDSELG</sequence>
<dbReference type="GO" id="GO:0004519">
    <property type="term" value="F:endonuclease activity"/>
    <property type="evidence" value="ECO:0007669"/>
    <property type="project" value="InterPro"/>
</dbReference>
<dbReference type="InterPro" id="IPR002711">
    <property type="entry name" value="HNH"/>
</dbReference>
<dbReference type="InterPro" id="IPR003615">
    <property type="entry name" value="HNH_nuc"/>
</dbReference>
<evidence type="ECO:0000313" key="2">
    <source>
        <dbReference type="EMBL" id="MWV43402.1"/>
    </source>
</evidence>
<protein>
    <recommendedName>
        <fullName evidence="1">HNH nuclease domain-containing protein</fullName>
    </recommendedName>
</protein>
<dbReference type="Proteomes" id="UP000460318">
    <property type="component" value="Unassembled WGS sequence"/>
</dbReference>